<dbReference type="EMBL" id="NBSH01000020">
    <property type="protein sequence ID" value="ORX33493.1"/>
    <property type="molecule type" value="Genomic_DNA"/>
</dbReference>
<keyword evidence="4" id="KW-0175">Coiled coil</keyword>
<feature type="compositionally biased region" description="Low complexity" evidence="5">
    <location>
        <begin position="140"/>
        <end position="150"/>
    </location>
</feature>
<comment type="caution">
    <text evidence="7">The sequence shown here is derived from an EMBL/GenBank/DDBJ whole genome shotgun (WGS) entry which is preliminary data.</text>
</comment>
<dbReference type="PANTHER" id="PTHR43828">
    <property type="entry name" value="ASPARAGINASE"/>
    <property type="match status" value="1"/>
</dbReference>
<dbReference type="STRING" id="4999.A0A1Y1U633"/>
<evidence type="ECO:0000313" key="7">
    <source>
        <dbReference type="EMBL" id="ORX33493.1"/>
    </source>
</evidence>
<evidence type="ECO:0000256" key="2">
    <source>
        <dbReference type="ARBA" id="ARBA00023043"/>
    </source>
</evidence>
<dbReference type="SUPFAM" id="SSF54616">
    <property type="entry name" value="DNA-binding domain of Mlu1-box binding protein MBP1"/>
    <property type="match status" value="1"/>
</dbReference>
<feature type="repeat" description="ANK" evidence="3">
    <location>
        <begin position="514"/>
        <end position="546"/>
    </location>
</feature>
<keyword evidence="1" id="KW-0677">Repeat</keyword>
<dbReference type="FunCoup" id="A0A1Y1U633">
    <property type="interactions" value="132"/>
</dbReference>
<dbReference type="AlphaFoldDB" id="A0A1Y1U633"/>
<dbReference type="InParanoid" id="A0A1Y1U633"/>
<feature type="coiled-coil region" evidence="4">
    <location>
        <begin position="755"/>
        <end position="785"/>
    </location>
</feature>
<dbReference type="PROSITE" id="PS50297">
    <property type="entry name" value="ANK_REP_REGION"/>
    <property type="match status" value="2"/>
</dbReference>
<dbReference type="PROSITE" id="PS51299">
    <property type="entry name" value="HTH_APSES"/>
    <property type="match status" value="1"/>
</dbReference>
<feature type="compositionally biased region" description="Low complexity" evidence="5">
    <location>
        <begin position="48"/>
        <end position="62"/>
    </location>
</feature>
<dbReference type="Pfam" id="PF04383">
    <property type="entry name" value="KilA-N"/>
    <property type="match status" value="1"/>
</dbReference>
<dbReference type="Gene3D" id="3.10.260.10">
    <property type="entry name" value="Transcription regulator HTH, APSES-type DNA-binding domain"/>
    <property type="match status" value="1"/>
</dbReference>
<dbReference type="InterPro" id="IPR036887">
    <property type="entry name" value="HTH_APSES_sf"/>
</dbReference>
<feature type="compositionally biased region" description="Polar residues" evidence="5">
    <location>
        <begin position="95"/>
        <end position="105"/>
    </location>
</feature>
<evidence type="ECO:0000256" key="4">
    <source>
        <dbReference type="SAM" id="Coils"/>
    </source>
</evidence>
<evidence type="ECO:0000313" key="8">
    <source>
        <dbReference type="Proteomes" id="UP000193218"/>
    </source>
</evidence>
<keyword evidence="8" id="KW-1185">Reference proteome</keyword>
<dbReference type="GO" id="GO:0030907">
    <property type="term" value="C:MBF transcription complex"/>
    <property type="evidence" value="ECO:0007669"/>
    <property type="project" value="TreeGrafter"/>
</dbReference>
<dbReference type="SMART" id="SM00248">
    <property type="entry name" value="ANK"/>
    <property type="match status" value="2"/>
</dbReference>
<feature type="domain" description="HTH APSES-type" evidence="6">
    <location>
        <begin position="182"/>
        <end position="288"/>
    </location>
</feature>
<feature type="compositionally biased region" description="Low complexity" evidence="5">
    <location>
        <begin position="78"/>
        <end position="94"/>
    </location>
</feature>
<protein>
    <recommendedName>
        <fullName evidence="6">HTH APSES-type domain-containing protein</fullName>
    </recommendedName>
</protein>
<feature type="region of interest" description="Disordered" evidence="5">
    <location>
        <begin position="1"/>
        <end position="152"/>
    </location>
</feature>
<dbReference type="OrthoDB" id="6718656at2759"/>
<accession>A0A1Y1U633</accession>
<dbReference type="PANTHER" id="PTHR43828:SF3">
    <property type="entry name" value="CHROMO DOMAIN-CONTAINING PROTEIN"/>
    <property type="match status" value="1"/>
</dbReference>
<name>A0A1Y1U633_9TREE</name>
<dbReference type="InterPro" id="IPR051642">
    <property type="entry name" value="SWI6-like"/>
</dbReference>
<gene>
    <name evidence="7" type="ORF">BD324DRAFT_639565</name>
</gene>
<feature type="region of interest" description="Disordered" evidence="5">
    <location>
        <begin position="402"/>
        <end position="446"/>
    </location>
</feature>
<dbReference type="InterPro" id="IPR036770">
    <property type="entry name" value="Ankyrin_rpt-contain_sf"/>
</dbReference>
<dbReference type="FunFam" id="3.10.260.10:FF:000001">
    <property type="entry name" value="APSES transcription factor (MbpA)"/>
    <property type="match status" value="1"/>
</dbReference>
<feature type="compositionally biased region" description="Polar residues" evidence="5">
    <location>
        <begin position="1"/>
        <end position="12"/>
    </location>
</feature>
<dbReference type="GO" id="GO:0003677">
    <property type="term" value="F:DNA binding"/>
    <property type="evidence" value="ECO:0007669"/>
    <property type="project" value="InterPro"/>
</dbReference>
<proteinExistence type="predicted"/>
<dbReference type="GO" id="GO:0033309">
    <property type="term" value="C:SBF transcription complex"/>
    <property type="evidence" value="ECO:0007669"/>
    <property type="project" value="TreeGrafter"/>
</dbReference>
<reference evidence="7 8" key="1">
    <citation type="submission" date="2017-03" db="EMBL/GenBank/DDBJ databases">
        <title>Widespread Adenine N6-methylation of Active Genes in Fungi.</title>
        <authorList>
            <consortium name="DOE Joint Genome Institute"/>
            <person name="Mondo S.J."/>
            <person name="Dannebaum R.O."/>
            <person name="Kuo R.C."/>
            <person name="Louie K.B."/>
            <person name="Bewick A.J."/>
            <person name="Labutti K."/>
            <person name="Haridas S."/>
            <person name="Kuo A."/>
            <person name="Salamov A."/>
            <person name="Ahrendt S.R."/>
            <person name="Lau R."/>
            <person name="Bowen B.P."/>
            <person name="Lipzen A."/>
            <person name="Sullivan W."/>
            <person name="Andreopoulos W.B."/>
            <person name="Clum A."/>
            <person name="Lindquist E."/>
            <person name="Daum C."/>
            <person name="Northen T.R."/>
            <person name="Ramamoorthy G."/>
            <person name="Schmitz R.J."/>
            <person name="Gryganskyi A."/>
            <person name="Culley D."/>
            <person name="Magnuson J."/>
            <person name="James T.Y."/>
            <person name="O'Malley M.A."/>
            <person name="Stajich J.E."/>
            <person name="Spatafora J.W."/>
            <person name="Visel A."/>
            <person name="Grigoriev I.V."/>
        </authorList>
    </citation>
    <scope>NUCLEOTIDE SEQUENCE [LARGE SCALE GENOMIC DNA]</scope>
    <source>
        <strain evidence="7 8">NRRL Y-17943</strain>
    </source>
</reference>
<feature type="compositionally biased region" description="Acidic residues" evidence="5">
    <location>
        <begin position="436"/>
        <end position="446"/>
    </location>
</feature>
<organism evidence="7 8">
    <name type="scientific">Kockovaella imperatae</name>
    <dbReference type="NCBI Taxonomy" id="4999"/>
    <lineage>
        <taxon>Eukaryota</taxon>
        <taxon>Fungi</taxon>
        <taxon>Dikarya</taxon>
        <taxon>Basidiomycota</taxon>
        <taxon>Agaricomycotina</taxon>
        <taxon>Tremellomycetes</taxon>
        <taxon>Tremellales</taxon>
        <taxon>Cuniculitremaceae</taxon>
        <taxon>Kockovaella</taxon>
    </lineage>
</organism>
<feature type="compositionally biased region" description="Basic and acidic residues" evidence="5">
    <location>
        <begin position="424"/>
        <end position="435"/>
    </location>
</feature>
<dbReference type="InterPro" id="IPR002110">
    <property type="entry name" value="Ankyrin_rpt"/>
</dbReference>
<evidence type="ECO:0000259" key="6">
    <source>
        <dbReference type="PROSITE" id="PS51299"/>
    </source>
</evidence>
<dbReference type="Gene3D" id="1.25.40.20">
    <property type="entry name" value="Ankyrin repeat-containing domain"/>
    <property type="match status" value="1"/>
</dbReference>
<dbReference type="SMART" id="SM01252">
    <property type="entry name" value="KilA-N"/>
    <property type="match status" value="1"/>
</dbReference>
<dbReference type="GO" id="GO:0001228">
    <property type="term" value="F:DNA-binding transcription activator activity, RNA polymerase II-specific"/>
    <property type="evidence" value="ECO:0007669"/>
    <property type="project" value="UniProtKB-ARBA"/>
</dbReference>
<feature type="repeat" description="ANK" evidence="3">
    <location>
        <begin position="642"/>
        <end position="674"/>
    </location>
</feature>
<keyword evidence="2 3" id="KW-0040">ANK repeat</keyword>
<dbReference type="Proteomes" id="UP000193218">
    <property type="component" value="Unassembled WGS sequence"/>
</dbReference>
<dbReference type="InterPro" id="IPR003163">
    <property type="entry name" value="Tscrpt_reg_HTH_APSES-type"/>
</dbReference>
<evidence type="ECO:0000256" key="1">
    <source>
        <dbReference type="ARBA" id="ARBA00022737"/>
    </source>
</evidence>
<sequence>MSTLIYITYSSSLPPPQTPSHPSLLPALSPSATEQTPAPLHTLPMHLQQQGQQPQSSSRPGSAHQQPSQNQGTPTPSHVQLHQPHQPMHPHPVQAYTQGQHQIQQPPMHEQQMQNQGQGMMRPPSSGAHGQHGSNGGIMQPQQQQQQQQQLPHQGVNVFGVVMGQPGHGIGPGGMAPAPAKVYASVYSGIPVFEAMIRGISVMRRTSDSWVNATQILKVAGIPKSARTKILEKEILTGMHEKVQGGYGKYQGTWIPFQRGQELAEQYGVTAYLAPIFDFKPSPSNLSALPMATGETPDRAQKTPAPHMPYHPGAMQGRVDSPFQGGQYTNGEVVMGIPPHPSALAYPTNIYYQTPGAAYPVDRRIGVEMTPTRSAGGSLDPPADIANMGLPPANSSVYIDQYGQPHPTFHLQTIPEMPPPAKRQRSDPNDVKPDGPVEDNDDESVDEVNEAALPASMKLSTKPLRPKPNAVSARTRSKLLALFSADEPVNIRSVLGVTDETASEVDIDVVIDNQGHTALHWACALARLNIVAQLIELGADIHRGNYAGETPLIRSVLTTNHAESGSFHQLLTYLSASVRTLDHAHRTVIHHVALIAGVKGRASSARSYMAQVLDWVAKEATSPSANGSVVGLKNLVDVQDVHGDTALNVAARVGNKALVNLLLDAGADKARANKLGLKPLDFGIEQEALWIPPAETIIANLKSEVPKPERQSRDVQKNISAIFETINDTFAAEMTAKQTALNNTEQSVRLGTKALADKRLQVVNAQAALEELERMRQKSDNLRKALTLPVMQNSQDWTGRETLSTEREPPMAFAPLPQGVPQPVASGSSDPIPLPMHGEADAVMRLKRLNLWEDRMCEVLEDRIKSLEGETADKAVKYRKLVSLCTKVPVEKVDGSLDVLITAIESDGQSIDLSRIAGFMNRLQGQSGGL</sequence>
<feature type="compositionally biased region" description="Low complexity" evidence="5">
    <location>
        <begin position="20"/>
        <end position="32"/>
    </location>
</feature>
<dbReference type="GeneID" id="33559057"/>
<evidence type="ECO:0000256" key="3">
    <source>
        <dbReference type="PROSITE-ProRule" id="PRU00023"/>
    </source>
</evidence>
<dbReference type="InterPro" id="IPR018004">
    <property type="entry name" value="KilA/APSES_HTH"/>
</dbReference>
<feature type="compositionally biased region" description="Low complexity" evidence="5">
    <location>
        <begin position="111"/>
        <end position="121"/>
    </location>
</feature>
<dbReference type="SUPFAM" id="SSF48403">
    <property type="entry name" value="Ankyrin repeat"/>
    <property type="match status" value="1"/>
</dbReference>
<dbReference type="RefSeq" id="XP_021867820.1">
    <property type="nucleotide sequence ID" value="XM_022017248.1"/>
</dbReference>
<dbReference type="Pfam" id="PF00023">
    <property type="entry name" value="Ank"/>
    <property type="match status" value="2"/>
</dbReference>
<feature type="compositionally biased region" description="Polar residues" evidence="5">
    <location>
        <begin position="63"/>
        <end position="77"/>
    </location>
</feature>
<dbReference type="PROSITE" id="PS50088">
    <property type="entry name" value="ANK_REPEAT"/>
    <property type="match status" value="2"/>
</dbReference>
<evidence type="ECO:0000256" key="5">
    <source>
        <dbReference type="SAM" id="MobiDB-lite"/>
    </source>
</evidence>